<keyword evidence="5" id="KW-0472">Membrane</keyword>
<dbReference type="STRING" id="30069.A0A182Y312"/>
<evidence type="ECO:0000256" key="1">
    <source>
        <dbReference type="ARBA" id="ARBA00004370"/>
    </source>
</evidence>
<dbReference type="GO" id="GO:0044183">
    <property type="term" value="F:protein folding chaperone"/>
    <property type="evidence" value="ECO:0007669"/>
    <property type="project" value="InterPro"/>
</dbReference>
<evidence type="ECO:0008006" key="8">
    <source>
        <dbReference type="Google" id="ProtNLM"/>
    </source>
</evidence>
<reference evidence="7" key="1">
    <citation type="journal article" date="2014" name="Genome Biol.">
        <title>Genome analysis of a major urban malaria vector mosquito, Anopheles stephensi.</title>
        <authorList>
            <person name="Jiang X."/>
            <person name="Peery A."/>
            <person name="Hall A.B."/>
            <person name="Sharma A."/>
            <person name="Chen X.G."/>
            <person name="Waterhouse R.M."/>
            <person name="Komissarov A."/>
            <person name="Riehle M.M."/>
            <person name="Shouche Y."/>
            <person name="Sharakhova M.V."/>
            <person name="Lawson D."/>
            <person name="Pakpour N."/>
            <person name="Arensburger P."/>
            <person name="Davidson V.L."/>
            <person name="Eiglmeier K."/>
            <person name="Emrich S."/>
            <person name="George P."/>
            <person name="Kennedy R.C."/>
            <person name="Mane S.P."/>
            <person name="Maslen G."/>
            <person name="Oringanje C."/>
            <person name="Qi Y."/>
            <person name="Settlage R."/>
            <person name="Tojo M."/>
            <person name="Tubio J.M."/>
            <person name="Unger M.F."/>
            <person name="Wang B."/>
            <person name="Vernick K.D."/>
            <person name="Ribeiro J.M."/>
            <person name="James A.A."/>
            <person name="Michel K."/>
            <person name="Riehle M.A."/>
            <person name="Luckhart S."/>
            <person name="Sharakhov I.V."/>
            <person name="Tu Z."/>
        </authorList>
    </citation>
    <scope>NUCLEOTIDE SEQUENCE [LARGE SCALE GENOMIC DNA]</scope>
    <source>
        <strain evidence="7">Indian</strain>
    </source>
</reference>
<accession>A0A182Y312</accession>
<dbReference type="Pfam" id="PF03669">
    <property type="entry name" value="ASTER"/>
    <property type="match status" value="1"/>
</dbReference>
<comment type="similarity">
    <text evidence="2">Belongs to the Asterix family.</text>
</comment>
<name>A0A182Y312_ANOST</name>
<organism evidence="6 7">
    <name type="scientific">Anopheles stephensi</name>
    <name type="common">Indo-Pakistan malaria mosquito</name>
    <dbReference type="NCBI Taxonomy" id="30069"/>
    <lineage>
        <taxon>Eukaryota</taxon>
        <taxon>Metazoa</taxon>
        <taxon>Ecdysozoa</taxon>
        <taxon>Arthropoda</taxon>
        <taxon>Hexapoda</taxon>
        <taxon>Insecta</taxon>
        <taxon>Pterygota</taxon>
        <taxon>Neoptera</taxon>
        <taxon>Endopterygota</taxon>
        <taxon>Diptera</taxon>
        <taxon>Nematocera</taxon>
        <taxon>Culicoidea</taxon>
        <taxon>Culicidae</taxon>
        <taxon>Anophelinae</taxon>
        <taxon>Anopheles</taxon>
    </lineage>
</organism>
<dbReference type="VEuPathDB" id="VectorBase:ASTE010458"/>
<proteinExistence type="inferred from homology"/>
<evidence type="ECO:0000256" key="4">
    <source>
        <dbReference type="ARBA" id="ARBA00022989"/>
    </source>
</evidence>
<dbReference type="OMA" id="XLSISAV"/>
<evidence type="ECO:0000256" key="3">
    <source>
        <dbReference type="ARBA" id="ARBA00022692"/>
    </source>
</evidence>
<dbReference type="VEuPathDB" id="VectorBase:ASTEI20_038013"/>
<keyword evidence="4" id="KW-1133">Transmembrane helix</keyword>
<dbReference type="PANTHER" id="PTHR13193">
    <property type="entry name" value="CGI-140"/>
    <property type="match status" value="1"/>
</dbReference>
<comment type="subcellular location">
    <subcellularLocation>
        <location evidence="1">Membrane</location>
    </subcellularLocation>
</comment>
<evidence type="ECO:0000256" key="2">
    <source>
        <dbReference type="ARBA" id="ARBA00009066"/>
    </source>
</evidence>
<dbReference type="EnsemblMetazoa" id="ASTEI02848-RA">
    <property type="protein sequence ID" value="ASTEI02848-PA"/>
    <property type="gene ID" value="ASTEI02848"/>
</dbReference>
<dbReference type="GO" id="GO:0005789">
    <property type="term" value="C:endoplasmic reticulum membrane"/>
    <property type="evidence" value="ECO:0007669"/>
    <property type="project" value="InterPro"/>
</dbReference>
<dbReference type="PANTHER" id="PTHR13193:SF0">
    <property type="entry name" value="PAT COMPLEX SUBUNIT ASTERIX"/>
    <property type="match status" value="1"/>
</dbReference>
<dbReference type="GO" id="GO:0045048">
    <property type="term" value="P:protein insertion into ER membrane"/>
    <property type="evidence" value="ECO:0007669"/>
    <property type="project" value="InterPro"/>
</dbReference>
<evidence type="ECO:0000313" key="7">
    <source>
        <dbReference type="Proteomes" id="UP000076408"/>
    </source>
</evidence>
<dbReference type="AlphaFoldDB" id="A0A182Y312"/>
<sequence length="122" mass="13669">MSQLIHFLAQSSIMTLLINPRRPEKVHRYKPVDSANQGAGVGDDLMPDYMNILGMIFSMCGLMMKLKWCAWLALYCSCISFANSRISDDAKQVLSSFMLSVSAVVMSYLQNPTPMTPPWQSV</sequence>
<protein>
    <recommendedName>
        <fullName evidence="8">Protein Asterix</fullName>
    </recommendedName>
</protein>
<dbReference type="InterPro" id="IPR005351">
    <property type="entry name" value="ASTER"/>
</dbReference>
<dbReference type="VEuPathDB" id="VectorBase:ASTEI02848"/>
<keyword evidence="3" id="KW-0812">Transmembrane</keyword>
<evidence type="ECO:0000256" key="5">
    <source>
        <dbReference type="ARBA" id="ARBA00023136"/>
    </source>
</evidence>
<evidence type="ECO:0000313" key="6">
    <source>
        <dbReference type="EnsemblMetazoa" id="ASTEI02848-PA"/>
    </source>
</evidence>
<dbReference type="Proteomes" id="UP000076408">
    <property type="component" value="Unassembled WGS sequence"/>
</dbReference>
<keyword evidence="7" id="KW-1185">Reference proteome</keyword>
<reference evidence="6" key="2">
    <citation type="submission" date="2020-05" db="UniProtKB">
        <authorList>
            <consortium name="EnsemblMetazoa"/>
        </authorList>
    </citation>
    <scope>IDENTIFICATION</scope>
    <source>
        <strain evidence="6">Indian</strain>
    </source>
</reference>